<evidence type="ECO:0000256" key="1">
    <source>
        <dbReference type="SAM" id="MobiDB-lite"/>
    </source>
</evidence>
<dbReference type="HOGENOM" id="CLU_1462797_0_0_1"/>
<feature type="compositionally biased region" description="Low complexity" evidence="1">
    <location>
        <begin position="103"/>
        <end position="124"/>
    </location>
</feature>
<keyword evidence="2" id="KW-0732">Signal</keyword>
<gene>
    <name evidence="4" type="primary">Dmoj\GI12218</name>
    <name evidence="4" type="ORF">Dmoj_GI12218</name>
</gene>
<feature type="compositionally biased region" description="Low complexity" evidence="1">
    <location>
        <begin position="76"/>
        <end position="90"/>
    </location>
</feature>
<dbReference type="InParanoid" id="B4KUJ1"/>
<accession>B4KUJ1</accession>
<dbReference type="GO" id="GO:0005576">
    <property type="term" value="C:extracellular region"/>
    <property type="evidence" value="ECO:0007669"/>
    <property type="project" value="InterPro"/>
</dbReference>
<dbReference type="AlphaFoldDB" id="B4KUJ1"/>
<dbReference type="OrthoDB" id="7868968at2759"/>
<evidence type="ECO:0000256" key="2">
    <source>
        <dbReference type="SAM" id="SignalP"/>
    </source>
</evidence>
<dbReference type="InterPro" id="IPR002557">
    <property type="entry name" value="Chitin-bd_dom"/>
</dbReference>
<dbReference type="OMA" id="PQNFHFD"/>
<evidence type="ECO:0000313" key="4">
    <source>
        <dbReference type="EMBL" id="EDW18219.1"/>
    </source>
</evidence>
<dbReference type="eggNOG" id="ENOG502TCEH">
    <property type="taxonomic scope" value="Eukaryota"/>
</dbReference>
<dbReference type="PhylomeDB" id="B4KUJ1"/>
<organism evidence="4 5">
    <name type="scientific">Drosophila mojavensis</name>
    <name type="common">Fruit fly</name>
    <dbReference type="NCBI Taxonomy" id="7230"/>
    <lineage>
        <taxon>Eukaryota</taxon>
        <taxon>Metazoa</taxon>
        <taxon>Ecdysozoa</taxon>
        <taxon>Arthropoda</taxon>
        <taxon>Hexapoda</taxon>
        <taxon>Insecta</taxon>
        <taxon>Pterygota</taxon>
        <taxon>Neoptera</taxon>
        <taxon>Endopterygota</taxon>
        <taxon>Diptera</taxon>
        <taxon>Brachycera</taxon>
        <taxon>Muscomorpha</taxon>
        <taxon>Ephydroidea</taxon>
        <taxon>Drosophilidae</taxon>
        <taxon>Drosophila</taxon>
    </lineage>
</organism>
<proteinExistence type="predicted"/>
<feature type="domain" description="Chitin-binding type-2" evidence="3">
    <location>
        <begin position="131"/>
        <end position="186"/>
    </location>
</feature>
<feature type="signal peptide" evidence="2">
    <location>
        <begin position="1"/>
        <end position="17"/>
    </location>
</feature>
<dbReference type="KEGG" id="dmo:Dmoj_GI12218"/>
<dbReference type="Gene3D" id="3.20.20.80">
    <property type="entry name" value="Glycosidases"/>
    <property type="match status" value="1"/>
</dbReference>
<sequence>MLQLLLALSCLWPLEWAQAVFLQECEGVIIRRIPNPNLECSEYVYCNGDDSYYCNGDCSEPVVCYDNVEEPEQETEQTTLRTTTLLTESTASSSGITEPPPSTTHSSSTTRTTRTTPTTSTTRTTTAGNLQAICKSSAQNGVYPYPANDNYYYQCLAGYLLLQQCPQHFHFSAAQQQCISSKSYQL</sequence>
<dbReference type="SUPFAM" id="SSF57625">
    <property type="entry name" value="Invertebrate chitin-binding proteins"/>
    <property type="match status" value="1"/>
</dbReference>
<dbReference type="EMBL" id="CH933809">
    <property type="protein sequence ID" value="EDW18219.1"/>
    <property type="molecule type" value="Genomic_DNA"/>
</dbReference>
<dbReference type="InterPro" id="IPR036508">
    <property type="entry name" value="Chitin-bd_dom_sf"/>
</dbReference>
<dbReference type="Proteomes" id="UP000009192">
    <property type="component" value="Unassembled WGS sequence"/>
</dbReference>
<feature type="region of interest" description="Disordered" evidence="1">
    <location>
        <begin position="70"/>
        <end position="124"/>
    </location>
</feature>
<dbReference type="Pfam" id="PF01607">
    <property type="entry name" value="CBM_14"/>
    <property type="match status" value="1"/>
</dbReference>
<dbReference type="GO" id="GO:0008061">
    <property type="term" value="F:chitin binding"/>
    <property type="evidence" value="ECO:0007669"/>
    <property type="project" value="InterPro"/>
</dbReference>
<dbReference type="PROSITE" id="PS50940">
    <property type="entry name" value="CHIT_BIND_II"/>
    <property type="match status" value="1"/>
</dbReference>
<evidence type="ECO:0000259" key="3">
    <source>
        <dbReference type="PROSITE" id="PS50940"/>
    </source>
</evidence>
<keyword evidence="5" id="KW-1185">Reference proteome</keyword>
<protein>
    <recommendedName>
        <fullName evidence="3">Chitin-binding type-2 domain-containing protein</fullName>
    </recommendedName>
</protein>
<name>B4KUJ1_DROMO</name>
<evidence type="ECO:0000313" key="5">
    <source>
        <dbReference type="Proteomes" id="UP000009192"/>
    </source>
</evidence>
<reference evidence="4 5" key="1">
    <citation type="journal article" date="2007" name="Nature">
        <title>Evolution of genes and genomes on the Drosophila phylogeny.</title>
        <authorList>
            <consortium name="Drosophila 12 Genomes Consortium"/>
            <person name="Clark A.G."/>
            <person name="Eisen M.B."/>
            <person name="Smith D.R."/>
            <person name="Bergman C.M."/>
            <person name="Oliver B."/>
            <person name="Markow T.A."/>
            <person name="Kaufman T.C."/>
            <person name="Kellis M."/>
            <person name="Gelbart W."/>
            <person name="Iyer V.N."/>
            <person name="Pollard D.A."/>
            <person name="Sackton T.B."/>
            <person name="Larracuente A.M."/>
            <person name="Singh N.D."/>
            <person name="Abad J.P."/>
            <person name="Abt D.N."/>
            <person name="Adryan B."/>
            <person name="Aguade M."/>
            <person name="Akashi H."/>
            <person name="Anderson W.W."/>
            <person name="Aquadro C.F."/>
            <person name="Ardell D.H."/>
            <person name="Arguello R."/>
            <person name="Artieri C.G."/>
            <person name="Barbash D.A."/>
            <person name="Barker D."/>
            <person name="Barsanti P."/>
            <person name="Batterham P."/>
            <person name="Batzoglou S."/>
            <person name="Begun D."/>
            <person name="Bhutkar A."/>
            <person name="Blanco E."/>
            <person name="Bosak S.A."/>
            <person name="Bradley R.K."/>
            <person name="Brand A.D."/>
            <person name="Brent M.R."/>
            <person name="Brooks A.N."/>
            <person name="Brown R.H."/>
            <person name="Butlin R.K."/>
            <person name="Caggese C."/>
            <person name="Calvi B.R."/>
            <person name="Bernardo de Carvalho A."/>
            <person name="Caspi A."/>
            <person name="Castrezana S."/>
            <person name="Celniker S.E."/>
            <person name="Chang J.L."/>
            <person name="Chapple C."/>
            <person name="Chatterji S."/>
            <person name="Chinwalla A."/>
            <person name="Civetta A."/>
            <person name="Clifton S.W."/>
            <person name="Comeron J.M."/>
            <person name="Costello J.C."/>
            <person name="Coyne J.A."/>
            <person name="Daub J."/>
            <person name="David R.G."/>
            <person name="Delcher A.L."/>
            <person name="Delehaunty K."/>
            <person name="Do C.B."/>
            <person name="Ebling H."/>
            <person name="Edwards K."/>
            <person name="Eickbush T."/>
            <person name="Evans J.D."/>
            <person name="Filipski A."/>
            <person name="Findeiss S."/>
            <person name="Freyhult E."/>
            <person name="Fulton L."/>
            <person name="Fulton R."/>
            <person name="Garcia A.C."/>
            <person name="Gardiner A."/>
            <person name="Garfield D.A."/>
            <person name="Garvin B.E."/>
            <person name="Gibson G."/>
            <person name="Gilbert D."/>
            <person name="Gnerre S."/>
            <person name="Godfrey J."/>
            <person name="Good R."/>
            <person name="Gotea V."/>
            <person name="Gravely B."/>
            <person name="Greenberg A.J."/>
            <person name="Griffiths-Jones S."/>
            <person name="Gross S."/>
            <person name="Guigo R."/>
            <person name="Gustafson E.A."/>
            <person name="Haerty W."/>
            <person name="Hahn M.W."/>
            <person name="Halligan D.L."/>
            <person name="Halpern A.L."/>
            <person name="Halter G.M."/>
            <person name="Han M.V."/>
            <person name="Heger A."/>
            <person name="Hillier L."/>
            <person name="Hinrichs A.S."/>
            <person name="Holmes I."/>
            <person name="Hoskins R.A."/>
            <person name="Hubisz M.J."/>
            <person name="Hultmark D."/>
            <person name="Huntley M.A."/>
            <person name="Jaffe D.B."/>
            <person name="Jagadeeshan S."/>
            <person name="Jeck W.R."/>
            <person name="Johnson J."/>
            <person name="Jones C.D."/>
            <person name="Jordan W.C."/>
            <person name="Karpen G.H."/>
            <person name="Kataoka E."/>
            <person name="Keightley P.D."/>
            <person name="Kheradpour P."/>
            <person name="Kirkness E.F."/>
            <person name="Koerich L.B."/>
            <person name="Kristiansen K."/>
            <person name="Kudrna D."/>
            <person name="Kulathinal R.J."/>
            <person name="Kumar S."/>
            <person name="Kwok R."/>
            <person name="Lander E."/>
            <person name="Langley C.H."/>
            <person name="Lapoint R."/>
            <person name="Lazzaro B.P."/>
            <person name="Lee S.J."/>
            <person name="Levesque L."/>
            <person name="Li R."/>
            <person name="Lin C.F."/>
            <person name="Lin M.F."/>
            <person name="Lindblad-Toh K."/>
            <person name="Llopart A."/>
            <person name="Long M."/>
            <person name="Low L."/>
            <person name="Lozovsky E."/>
            <person name="Lu J."/>
            <person name="Luo M."/>
            <person name="Machado C.A."/>
            <person name="Makalowski W."/>
            <person name="Marzo M."/>
            <person name="Matsuda M."/>
            <person name="Matzkin L."/>
            <person name="McAllister B."/>
            <person name="McBride C.S."/>
            <person name="McKernan B."/>
            <person name="McKernan K."/>
            <person name="Mendez-Lago M."/>
            <person name="Minx P."/>
            <person name="Mollenhauer M.U."/>
            <person name="Montooth K."/>
            <person name="Mount S.M."/>
            <person name="Mu X."/>
            <person name="Myers E."/>
            <person name="Negre B."/>
            <person name="Newfeld S."/>
            <person name="Nielsen R."/>
            <person name="Noor M.A."/>
            <person name="O'Grady P."/>
            <person name="Pachter L."/>
            <person name="Papaceit M."/>
            <person name="Parisi M.J."/>
            <person name="Parisi M."/>
            <person name="Parts L."/>
            <person name="Pedersen J.S."/>
            <person name="Pesole G."/>
            <person name="Phillippy A.M."/>
            <person name="Ponting C.P."/>
            <person name="Pop M."/>
            <person name="Porcelli D."/>
            <person name="Powell J.R."/>
            <person name="Prohaska S."/>
            <person name="Pruitt K."/>
            <person name="Puig M."/>
            <person name="Quesneville H."/>
            <person name="Ram K.R."/>
            <person name="Rand D."/>
            <person name="Rasmussen M.D."/>
            <person name="Reed L.K."/>
            <person name="Reenan R."/>
            <person name="Reily A."/>
            <person name="Remington K.A."/>
            <person name="Rieger T.T."/>
            <person name="Ritchie M.G."/>
            <person name="Robin C."/>
            <person name="Rogers Y.H."/>
            <person name="Rohde C."/>
            <person name="Rozas J."/>
            <person name="Rubenfield M.J."/>
            <person name="Ruiz A."/>
            <person name="Russo S."/>
            <person name="Salzberg S.L."/>
            <person name="Sanchez-Gracia A."/>
            <person name="Saranga D.J."/>
            <person name="Sato H."/>
            <person name="Schaeffer S.W."/>
            <person name="Schatz M.C."/>
            <person name="Schlenke T."/>
            <person name="Schwartz R."/>
            <person name="Segarra C."/>
            <person name="Singh R.S."/>
            <person name="Sirot L."/>
            <person name="Sirota M."/>
            <person name="Sisneros N.B."/>
            <person name="Smith C.D."/>
            <person name="Smith T.F."/>
            <person name="Spieth J."/>
            <person name="Stage D.E."/>
            <person name="Stark A."/>
            <person name="Stephan W."/>
            <person name="Strausberg R.L."/>
            <person name="Strempel S."/>
            <person name="Sturgill D."/>
            <person name="Sutton G."/>
            <person name="Sutton G.G."/>
            <person name="Tao W."/>
            <person name="Teichmann S."/>
            <person name="Tobari Y.N."/>
            <person name="Tomimura Y."/>
            <person name="Tsolas J.M."/>
            <person name="Valente V.L."/>
            <person name="Venter E."/>
            <person name="Venter J.C."/>
            <person name="Vicario S."/>
            <person name="Vieira F.G."/>
            <person name="Vilella A.J."/>
            <person name="Villasante A."/>
            <person name="Walenz B."/>
            <person name="Wang J."/>
            <person name="Wasserman M."/>
            <person name="Watts T."/>
            <person name="Wilson D."/>
            <person name="Wilson R.K."/>
            <person name="Wing R.A."/>
            <person name="Wolfner M.F."/>
            <person name="Wong A."/>
            <person name="Wong G.K."/>
            <person name="Wu C.I."/>
            <person name="Wu G."/>
            <person name="Yamamoto D."/>
            <person name="Yang H.P."/>
            <person name="Yang S.P."/>
            <person name="Yorke J.A."/>
            <person name="Yoshida K."/>
            <person name="Zdobnov E."/>
            <person name="Zhang P."/>
            <person name="Zhang Y."/>
            <person name="Zimin A.V."/>
            <person name="Baldwin J."/>
            <person name="Abdouelleil A."/>
            <person name="Abdulkadir J."/>
            <person name="Abebe A."/>
            <person name="Abera B."/>
            <person name="Abreu J."/>
            <person name="Acer S.C."/>
            <person name="Aftuck L."/>
            <person name="Alexander A."/>
            <person name="An P."/>
            <person name="Anderson E."/>
            <person name="Anderson S."/>
            <person name="Arachi H."/>
            <person name="Azer M."/>
            <person name="Bachantsang P."/>
            <person name="Barry A."/>
            <person name="Bayul T."/>
            <person name="Berlin A."/>
            <person name="Bessette D."/>
            <person name="Bloom T."/>
            <person name="Blye J."/>
            <person name="Boguslavskiy L."/>
            <person name="Bonnet C."/>
            <person name="Boukhgalter B."/>
            <person name="Bourzgui I."/>
            <person name="Brown A."/>
            <person name="Cahill P."/>
            <person name="Channer S."/>
            <person name="Cheshatsang Y."/>
            <person name="Chuda L."/>
            <person name="Citroen M."/>
            <person name="Collymore A."/>
            <person name="Cooke P."/>
            <person name="Costello M."/>
            <person name="D'Aco K."/>
            <person name="Daza R."/>
            <person name="De Haan G."/>
            <person name="DeGray S."/>
            <person name="DeMaso C."/>
            <person name="Dhargay N."/>
            <person name="Dooley K."/>
            <person name="Dooley E."/>
            <person name="Doricent M."/>
            <person name="Dorje P."/>
            <person name="Dorjee K."/>
            <person name="Dupes A."/>
            <person name="Elong R."/>
            <person name="Falk J."/>
            <person name="Farina A."/>
            <person name="Faro S."/>
            <person name="Ferguson D."/>
            <person name="Fisher S."/>
            <person name="Foley C.D."/>
            <person name="Franke A."/>
            <person name="Friedrich D."/>
            <person name="Gadbois L."/>
            <person name="Gearin G."/>
            <person name="Gearin C.R."/>
            <person name="Giannoukos G."/>
            <person name="Goode T."/>
            <person name="Graham J."/>
            <person name="Grandbois E."/>
            <person name="Grewal S."/>
            <person name="Gyaltsen K."/>
            <person name="Hafez N."/>
            <person name="Hagos B."/>
            <person name="Hall J."/>
            <person name="Henson C."/>
            <person name="Hollinger A."/>
            <person name="Honan T."/>
            <person name="Huard M.D."/>
            <person name="Hughes L."/>
            <person name="Hurhula B."/>
            <person name="Husby M.E."/>
            <person name="Kamat A."/>
            <person name="Kanga B."/>
            <person name="Kashin S."/>
            <person name="Khazanovich D."/>
            <person name="Kisner P."/>
            <person name="Lance K."/>
            <person name="Lara M."/>
            <person name="Lee W."/>
            <person name="Lennon N."/>
            <person name="Letendre F."/>
            <person name="LeVine R."/>
            <person name="Lipovsky A."/>
            <person name="Liu X."/>
            <person name="Liu J."/>
            <person name="Liu S."/>
            <person name="Lokyitsang T."/>
            <person name="Lokyitsang Y."/>
            <person name="Lubonja R."/>
            <person name="Lui A."/>
            <person name="MacDonald P."/>
            <person name="Magnisalis V."/>
            <person name="Maru K."/>
            <person name="Matthews C."/>
            <person name="McCusker W."/>
            <person name="McDonough S."/>
            <person name="Mehta T."/>
            <person name="Meldrim J."/>
            <person name="Meneus L."/>
            <person name="Mihai O."/>
            <person name="Mihalev A."/>
            <person name="Mihova T."/>
            <person name="Mittelman R."/>
            <person name="Mlenga V."/>
            <person name="Montmayeur A."/>
            <person name="Mulrain L."/>
            <person name="Navidi A."/>
            <person name="Naylor J."/>
            <person name="Negash T."/>
            <person name="Nguyen T."/>
            <person name="Nguyen N."/>
            <person name="Nicol R."/>
            <person name="Norbu C."/>
            <person name="Norbu N."/>
            <person name="Novod N."/>
            <person name="O'Neill B."/>
            <person name="Osman S."/>
            <person name="Markiewicz E."/>
            <person name="Oyono O.L."/>
            <person name="Patti C."/>
            <person name="Phunkhang P."/>
            <person name="Pierre F."/>
            <person name="Priest M."/>
            <person name="Raghuraman S."/>
            <person name="Rege F."/>
            <person name="Reyes R."/>
            <person name="Rise C."/>
            <person name="Rogov P."/>
            <person name="Ross K."/>
            <person name="Ryan E."/>
            <person name="Settipalli S."/>
            <person name="Shea T."/>
            <person name="Sherpa N."/>
            <person name="Shi L."/>
            <person name="Shih D."/>
            <person name="Sparrow T."/>
            <person name="Spaulding J."/>
            <person name="Stalker J."/>
            <person name="Stange-Thomann N."/>
            <person name="Stavropoulos S."/>
            <person name="Stone C."/>
            <person name="Strader C."/>
            <person name="Tesfaye S."/>
            <person name="Thomson T."/>
            <person name="Thoulutsang Y."/>
            <person name="Thoulutsang D."/>
            <person name="Topham K."/>
            <person name="Topping I."/>
            <person name="Tsamla T."/>
            <person name="Vassiliev H."/>
            <person name="Vo A."/>
            <person name="Wangchuk T."/>
            <person name="Wangdi T."/>
            <person name="Weiand M."/>
            <person name="Wilkinson J."/>
            <person name="Wilson A."/>
            <person name="Yadav S."/>
            <person name="Young G."/>
            <person name="Yu Q."/>
            <person name="Zembek L."/>
            <person name="Zhong D."/>
            <person name="Zimmer A."/>
            <person name="Zwirko Z."/>
            <person name="Jaffe D.B."/>
            <person name="Alvarez P."/>
            <person name="Brockman W."/>
            <person name="Butler J."/>
            <person name="Chin C."/>
            <person name="Gnerre S."/>
            <person name="Grabherr M."/>
            <person name="Kleber M."/>
            <person name="Mauceli E."/>
            <person name="MacCallum I."/>
        </authorList>
    </citation>
    <scope>NUCLEOTIDE SEQUENCE [LARGE SCALE GENOMIC DNA]</scope>
    <source>
        <strain evidence="5">Tucson 15081-1352.22</strain>
    </source>
</reference>
<feature type="chain" id="PRO_5002812016" description="Chitin-binding type-2 domain-containing protein" evidence="2">
    <location>
        <begin position="18"/>
        <end position="186"/>
    </location>
</feature>